<keyword evidence="5" id="KW-0311">Gluconate utilization</keyword>
<comment type="caution">
    <text evidence="8">The sequence shown here is derived from an EMBL/GenBank/DDBJ whole genome shotgun (WGS) entry which is preliminary data.</text>
</comment>
<dbReference type="Pfam" id="PF00393">
    <property type="entry name" value="6PGD"/>
    <property type="match status" value="1"/>
</dbReference>
<feature type="domain" description="6-phosphogluconate dehydrogenase C-terminal" evidence="7">
    <location>
        <begin position="1"/>
        <end position="286"/>
    </location>
</feature>
<evidence type="ECO:0000313" key="9">
    <source>
        <dbReference type="Proteomes" id="UP000237271"/>
    </source>
</evidence>
<protein>
    <recommendedName>
        <fullName evidence="3">phosphogluconate dehydrogenase (NADP(+)-dependent, decarboxylating)</fullName>
        <ecNumber evidence="3">1.1.1.44</ecNumber>
    </recommendedName>
</protein>
<comment type="pathway">
    <text evidence="1">Carbohydrate degradation; pentose phosphate pathway; D-ribulose 5-phosphate from D-glucose 6-phosphate (oxidative stage): step 3/3.</text>
</comment>
<dbReference type="GO" id="GO:0019521">
    <property type="term" value="P:D-gluconate metabolic process"/>
    <property type="evidence" value="ECO:0007669"/>
    <property type="project" value="UniProtKB-KW"/>
</dbReference>
<keyword evidence="6" id="KW-0570">Pentose shunt</keyword>
<evidence type="ECO:0000256" key="4">
    <source>
        <dbReference type="ARBA" id="ARBA00023002"/>
    </source>
</evidence>
<evidence type="ECO:0000259" key="7">
    <source>
        <dbReference type="SMART" id="SM01350"/>
    </source>
</evidence>
<dbReference type="EC" id="1.1.1.44" evidence="3"/>
<dbReference type="InterPro" id="IPR008927">
    <property type="entry name" value="6-PGluconate_DH-like_C_sf"/>
</dbReference>
<dbReference type="Proteomes" id="UP000237271">
    <property type="component" value="Unassembled WGS sequence"/>
</dbReference>
<evidence type="ECO:0000313" key="8">
    <source>
        <dbReference type="EMBL" id="POM78347.1"/>
    </source>
</evidence>
<proteinExistence type="inferred from homology"/>
<dbReference type="PANTHER" id="PTHR11811">
    <property type="entry name" value="6-PHOSPHOGLUCONATE DEHYDROGENASE"/>
    <property type="match status" value="1"/>
</dbReference>
<dbReference type="FunFam" id="1.20.5.320:FF:000001">
    <property type="entry name" value="6-phosphogluconate dehydrogenase, decarboxylating"/>
    <property type="match status" value="1"/>
</dbReference>
<gene>
    <name evidence="8" type="ORF">PHPALM_4132</name>
</gene>
<dbReference type="OrthoDB" id="434986at2759"/>
<organism evidence="8 9">
    <name type="scientific">Phytophthora palmivora</name>
    <dbReference type="NCBI Taxonomy" id="4796"/>
    <lineage>
        <taxon>Eukaryota</taxon>
        <taxon>Sar</taxon>
        <taxon>Stramenopiles</taxon>
        <taxon>Oomycota</taxon>
        <taxon>Peronosporomycetes</taxon>
        <taxon>Peronosporales</taxon>
        <taxon>Peronosporaceae</taxon>
        <taxon>Phytophthora</taxon>
    </lineage>
</organism>
<evidence type="ECO:0000256" key="1">
    <source>
        <dbReference type="ARBA" id="ARBA00004874"/>
    </source>
</evidence>
<dbReference type="SUPFAM" id="SSF48179">
    <property type="entry name" value="6-phosphogluconate dehydrogenase C-terminal domain-like"/>
    <property type="match status" value="1"/>
</dbReference>
<dbReference type="InterPro" id="IPR006114">
    <property type="entry name" value="6PGDH_C"/>
</dbReference>
<name>A0A2P4YKL3_9STRA</name>
<dbReference type="PRINTS" id="PR00076">
    <property type="entry name" value="6PGDHDRGNASE"/>
</dbReference>
<dbReference type="InterPro" id="IPR013328">
    <property type="entry name" value="6PGD_dom2"/>
</dbReference>
<comment type="similarity">
    <text evidence="2">Belongs to the 6-phosphogluconate dehydrogenase family.</text>
</comment>
<dbReference type="InterPro" id="IPR006183">
    <property type="entry name" value="Pgluconate_DH"/>
</dbReference>
<evidence type="ECO:0000256" key="6">
    <source>
        <dbReference type="ARBA" id="ARBA00023126"/>
    </source>
</evidence>
<keyword evidence="9" id="KW-1185">Reference proteome</keyword>
<evidence type="ECO:0000256" key="2">
    <source>
        <dbReference type="ARBA" id="ARBA00008419"/>
    </source>
</evidence>
<dbReference type="EMBL" id="NCKW01002043">
    <property type="protein sequence ID" value="POM78347.1"/>
    <property type="molecule type" value="Genomic_DNA"/>
</dbReference>
<keyword evidence="4" id="KW-0560">Oxidoreductase</keyword>
<dbReference type="GO" id="GO:0004616">
    <property type="term" value="F:phosphogluconate dehydrogenase (decarboxylating) activity"/>
    <property type="evidence" value="ECO:0007669"/>
    <property type="project" value="UniProtKB-EC"/>
</dbReference>
<accession>A0A2P4YKL3</accession>
<reference evidence="8 9" key="1">
    <citation type="journal article" date="2017" name="Genome Biol. Evol.">
        <title>Phytophthora megakarya and P. palmivora, closely related causal agents of cacao black pod rot, underwent increases in genome sizes and gene numbers by different mechanisms.</title>
        <authorList>
            <person name="Ali S.S."/>
            <person name="Shao J."/>
            <person name="Lary D.J."/>
            <person name="Kronmiller B."/>
            <person name="Shen D."/>
            <person name="Strem M.D."/>
            <person name="Amoako-Attah I."/>
            <person name="Akrofi A.Y."/>
            <person name="Begoude B.A."/>
            <person name="Ten Hoopen G.M."/>
            <person name="Coulibaly K."/>
            <person name="Kebe B.I."/>
            <person name="Melnick R.L."/>
            <person name="Guiltinan M.J."/>
            <person name="Tyler B.M."/>
            <person name="Meinhardt L.W."/>
            <person name="Bailey B.A."/>
        </authorList>
    </citation>
    <scope>NUCLEOTIDE SEQUENCE [LARGE SCALE GENOMIC DNA]</scope>
    <source>
        <strain evidence="9">sbr112.9</strain>
    </source>
</reference>
<dbReference type="AlphaFoldDB" id="A0A2P4YKL3"/>
<dbReference type="GO" id="GO:0006098">
    <property type="term" value="P:pentose-phosphate shunt"/>
    <property type="evidence" value="ECO:0007669"/>
    <property type="project" value="UniProtKB-UniPathway"/>
</dbReference>
<dbReference type="SMART" id="SM01350">
    <property type="entry name" value="6PGD"/>
    <property type="match status" value="1"/>
</dbReference>
<dbReference type="UniPathway" id="UPA00115">
    <property type="reaction ID" value="UER00410"/>
</dbReference>
<dbReference type="Gene3D" id="1.10.1040.10">
    <property type="entry name" value="N-(1-d-carboxylethyl)-l-norvaline Dehydrogenase, domain 2"/>
    <property type="match status" value="1"/>
</dbReference>
<dbReference type="Gene3D" id="1.20.5.320">
    <property type="entry name" value="6-Phosphogluconate Dehydrogenase, domain 3"/>
    <property type="match status" value="1"/>
</dbReference>
<dbReference type="FunFam" id="1.10.1040.10:FF:000002">
    <property type="entry name" value="6-phosphogluconate dehydrogenase, decarboxylating"/>
    <property type="match status" value="1"/>
</dbReference>
<evidence type="ECO:0000256" key="3">
    <source>
        <dbReference type="ARBA" id="ARBA00013011"/>
    </source>
</evidence>
<evidence type="ECO:0000256" key="5">
    <source>
        <dbReference type="ARBA" id="ARBA00023064"/>
    </source>
</evidence>
<sequence length="303" mass="33816">MVHNGIEYGDMQLIAEAYDILKIAGGLTNEELANVFDEWNKSELESFLIEITAQIFAKKDDLEDDGYVVDKILDKTGMKGTGRWTVQEAAERSIAAPTITASLDARYLSARKDERVFASKILSGPSEIPAVDKQQLIDDVRQALYASKICSYAQGLNLIREAGVQMGWNVNLGECARIWKGGCIIRAKFLDRIKAAYSKDASLISLLVDPDFAAELQARQYSWRRVVSLAVASGIPAPSFSGSLNYYDTFRRERLPANLTQAQRDFFGGHTYERTDRPGLFHCAWSDAHHSIGDVQERIRGNL</sequence>